<dbReference type="AlphaFoldDB" id="A0A9W9WZ58"/>
<dbReference type="Pfam" id="PF00838">
    <property type="entry name" value="TCTP"/>
    <property type="match status" value="1"/>
</dbReference>
<dbReference type="PANTHER" id="PTHR11991">
    <property type="entry name" value="TRANSLATIONALLY CONTROLLED TUMOR PROTEIN-RELATED"/>
    <property type="match status" value="1"/>
</dbReference>
<evidence type="ECO:0000313" key="5">
    <source>
        <dbReference type="Proteomes" id="UP001147760"/>
    </source>
</evidence>
<keyword evidence="5" id="KW-1185">Reference proteome</keyword>
<name>A0A9W9WZ58_9EURO</name>
<evidence type="ECO:0000313" key="4">
    <source>
        <dbReference type="EMBL" id="KAJ5479399.1"/>
    </source>
</evidence>
<dbReference type="PANTHER" id="PTHR11991:SF0">
    <property type="entry name" value="TRANSLATIONALLY-CONTROLLED TUMOR PROTEIN"/>
    <property type="match status" value="1"/>
</dbReference>
<accession>A0A9W9WZ58</accession>
<organism evidence="4 5">
    <name type="scientific">Penicillium desertorum</name>
    <dbReference type="NCBI Taxonomy" id="1303715"/>
    <lineage>
        <taxon>Eukaryota</taxon>
        <taxon>Fungi</taxon>
        <taxon>Dikarya</taxon>
        <taxon>Ascomycota</taxon>
        <taxon>Pezizomycotina</taxon>
        <taxon>Eurotiomycetes</taxon>
        <taxon>Eurotiomycetidae</taxon>
        <taxon>Eurotiales</taxon>
        <taxon>Aspergillaceae</taxon>
        <taxon>Penicillium</taxon>
    </lineage>
</organism>
<dbReference type="SUPFAM" id="SSF51316">
    <property type="entry name" value="Mss4-like"/>
    <property type="match status" value="1"/>
</dbReference>
<comment type="similarity">
    <text evidence="2">Belongs to the TCTP family.</text>
</comment>
<dbReference type="FunFam" id="2.170.150.10:FF:000002">
    <property type="entry name" value="Translationally-controlled tumor protein homolog"/>
    <property type="match status" value="1"/>
</dbReference>
<protein>
    <recommendedName>
        <fullName evidence="1">Translationally-controlled tumor protein homolog</fullName>
    </recommendedName>
</protein>
<dbReference type="InterPro" id="IPR018105">
    <property type="entry name" value="Translational_control_tumour_p"/>
</dbReference>
<dbReference type="OrthoDB" id="10248936at2759"/>
<dbReference type="Proteomes" id="UP001147760">
    <property type="component" value="Unassembled WGS sequence"/>
</dbReference>
<dbReference type="PROSITE" id="PS51797">
    <property type="entry name" value="TCTP_3"/>
    <property type="match status" value="1"/>
</dbReference>
<evidence type="ECO:0000256" key="1">
    <source>
        <dbReference type="ARBA" id="ARBA00014759"/>
    </source>
</evidence>
<comment type="caution">
    <text evidence="4">The sequence shown here is derived from an EMBL/GenBank/DDBJ whole genome shotgun (WGS) entry which is preliminary data.</text>
</comment>
<feature type="domain" description="TCTP" evidence="3">
    <location>
        <begin position="1"/>
        <end position="167"/>
    </location>
</feature>
<evidence type="ECO:0000259" key="3">
    <source>
        <dbReference type="PROSITE" id="PS51797"/>
    </source>
</evidence>
<evidence type="ECO:0000256" key="2">
    <source>
        <dbReference type="PROSITE-ProRule" id="PRU01133"/>
    </source>
</evidence>
<dbReference type="EMBL" id="JAPWDO010000003">
    <property type="protein sequence ID" value="KAJ5479399.1"/>
    <property type="molecule type" value="Genomic_DNA"/>
</dbReference>
<dbReference type="InterPro" id="IPR011057">
    <property type="entry name" value="Mss4-like_sf"/>
</dbReference>
<proteinExistence type="inferred from homology"/>
<reference evidence="4" key="1">
    <citation type="submission" date="2022-12" db="EMBL/GenBank/DDBJ databases">
        <authorList>
            <person name="Petersen C."/>
        </authorList>
    </citation>
    <scope>NUCLEOTIDE SEQUENCE</scope>
    <source>
        <strain evidence="4">IBT 17660</strain>
    </source>
</reference>
<dbReference type="InterPro" id="IPR011323">
    <property type="entry name" value="Mss4/transl-control_tumour"/>
</dbReference>
<dbReference type="PRINTS" id="PR01653">
    <property type="entry name" value="TCTPROTEIN"/>
</dbReference>
<reference evidence="4" key="2">
    <citation type="journal article" date="2023" name="IMA Fungus">
        <title>Comparative genomic study of the Penicillium genus elucidates a diverse pangenome and 15 lateral gene transfer events.</title>
        <authorList>
            <person name="Petersen C."/>
            <person name="Sorensen T."/>
            <person name="Nielsen M.R."/>
            <person name="Sondergaard T.E."/>
            <person name="Sorensen J.L."/>
            <person name="Fitzpatrick D.A."/>
            <person name="Frisvad J.C."/>
            <person name="Nielsen K.L."/>
        </authorList>
    </citation>
    <scope>NUCLEOTIDE SEQUENCE</scope>
    <source>
        <strain evidence="4">IBT 17660</strain>
    </source>
</reference>
<dbReference type="InterPro" id="IPR034737">
    <property type="entry name" value="TCTP"/>
</dbReference>
<dbReference type="GO" id="GO:0005737">
    <property type="term" value="C:cytoplasm"/>
    <property type="evidence" value="ECO:0007669"/>
    <property type="project" value="TreeGrafter"/>
</dbReference>
<sequence length="167" mass="18885">MLVFSDVISDDRMLSDSFPIREVDDVVYEVDCKLIQPRRGAGIDIGAGPPAEEAQEELGDGGTNIIDVIDAFQLQSIIFDKKSYIAHLKGYLRAIERYLQETDPSRVQEFEKNVNGYVKKILGNFNNYEFYTGGSMNTDGMVALLNYREDGVTPFFTFWKNGLRAVH</sequence>
<gene>
    <name evidence="4" type="ORF">N7530_004908</name>
</gene>
<dbReference type="Gene3D" id="2.170.150.10">
    <property type="entry name" value="Metal Binding Protein, Guanine Nucleotide Exchange Factor, Chain A"/>
    <property type="match status" value="1"/>
</dbReference>
<dbReference type="GO" id="GO:0005509">
    <property type="term" value="F:calcium ion binding"/>
    <property type="evidence" value="ECO:0007669"/>
    <property type="project" value="TreeGrafter"/>
</dbReference>